<evidence type="ECO:0000259" key="21">
    <source>
        <dbReference type="PROSITE" id="PS50998"/>
    </source>
</evidence>
<feature type="domain" description="EGF-like" evidence="20">
    <location>
        <begin position="73"/>
        <end position="109"/>
    </location>
</feature>
<dbReference type="FunFam" id="2.10.25.10:FF:000162">
    <property type="entry name" value="Coagulation factor X (Predicted)"/>
    <property type="match status" value="1"/>
</dbReference>
<dbReference type="GO" id="GO:0005615">
    <property type="term" value="C:extracellular space"/>
    <property type="evidence" value="ECO:0007669"/>
    <property type="project" value="TreeGrafter"/>
</dbReference>
<dbReference type="InterPro" id="IPR000152">
    <property type="entry name" value="EGF-type_Asp/Asn_hydroxyl_site"/>
</dbReference>
<dbReference type="Proteomes" id="UP000261540">
    <property type="component" value="Unplaced"/>
</dbReference>
<dbReference type="InterPro" id="IPR000742">
    <property type="entry name" value="EGF"/>
</dbReference>
<keyword evidence="11" id="KW-0645">Protease</keyword>
<dbReference type="PROSITE" id="PS01187">
    <property type="entry name" value="EGF_CA"/>
    <property type="match status" value="1"/>
</dbReference>
<evidence type="ECO:0000256" key="7">
    <source>
        <dbReference type="ARBA" id="ARBA00022525"/>
    </source>
</evidence>
<accession>A0A3B3TFU7</accession>
<keyword evidence="23" id="KW-1185">Reference proteome</keyword>
<evidence type="ECO:0000256" key="15">
    <source>
        <dbReference type="ARBA" id="ARBA00023145"/>
    </source>
</evidence>
<dbReference type="PROSITE" id="PS01186">
    <property type="entry name" value="EGF_2"/>
    <property type="match status" value="1"/>
</dbReference>
<dbReference type="InterPro" id="IPR001881">
    <property type="entry name" value="EGF-like_Ca-bd_dom"/>
</dbReference>
<dbReference type="Gene3D" id="2.10.25.10">
    <property type="entry name" value="Laminin"/>
    <property type="match status" value="2"/>
</dbReference>
<evidence type="ECO:0000256" key="1">
    <source>
        <dbReference type="ARBA" id="ARBA00001368"/>
    </source>
</evidence>
<evidence type="ECO:0000256" key="10">
    <source>
        <dbReference type="ARBA" id="ARBA00022696"/>
    </source>
</evidence>
<keyword evidence="10" id="KW-0356">Hemostasis</keyword>
<sequence length="163" mass="17701">MSLSDKGLHSAFGLSVGLLPQDEANSVLRRQRRFNTGALEELRKGNLERECMEERCSWEEAREVFENEEKTVDGDQCQSSPCRNAGQCVDGVSSYTCSCQAGFMGTNCEISEYGEEVQCTTCTCAVGYQLGQDGATCEPKGALLPPFPSCFLSAGGDEVKEPD</sequence>
<dbReference type="AlphaFoldDB" id="A0A3B3TFU7"/>
<evidence type="ECO:0000259" key="20">
    <source>
        <dbReference type="PROSITE" id="PS50026"/>
    </source>
</evidence>
<keyword evidence="6" id="KW-0301">Gamma-carboxyglutamic acid</keyword>
<evidence type="ECO:0000256" key="8">
    <source>
        <dbReference type="ARBA" id="ARBA00022536"/>
    </source>
</evidence>
<dbReference type="Ensembl" id="ENSPKIT00000022203.1">
    <property type="protein sequence ID" value="ENSPKIP00000041171.1"/>
    <property type="gene ID" value="ENSPKIG00000017826.1"/>
</dbReference>
<dbReference type="Pfam" id="PF00008">
    <property type="entry name" value="EGF"/>
    <property type="match status" value="1"/>
</dbReference>
<proteinExistence type="predicted"/>
<evidence type="ECO:0000256" key="16">
    <source>
        <dbReference type="ARBA" id="ARBA00023157"/>
    </source>
</evidence>
<evidence type="ECO:0000256" key="6">
    <source>
        <dbReference type="ARBA" id="ARBA00022479"/>
    </source>
</evidence>
<dbReference type="FunFam" id="4.10.740.10:FF:000001">
    <property type="entry name" value="vitamin K-dependent protein S"/>
    <property type="match status" value="1"/>
</dbReference>
<keyword evidence="8 19" id="KW-0245">EGF-like domain</keyword>
<name>A0A3B3TFU7_9TELE</name>
<dbReference type="GO" id="GO:0004252">
    <property type="term" value="F:serine-type endopeptidase activity"/>
    <property type="evidence" value="ECO:0007669"/>
    <property type="project" value="UniProtKB-EC"/>
</dbReference>
<evidence type="ECO:0000313" key="23">
    <source>
        <dbReference type="Proteomes" id="UP000261540"/>
    </source>
</evidence>
<reference evidence="22" key="2">
    <citation type="submission" date="2025-09" db="UniProtKB">
        <authorList>
            <consortium name="Ensembl"/>
        </authorList>
    </citation>
    <scope>IDENTIFICATION</scope>
</reference>
<keyword evidence="11" id="KW-0720">Serine protease</keyword>
<evidence type="ECO:0000256" key="14">
    <source>
        <dbReference type="ARBA" id="ARBA00023084"/>
    </source>
</evidence>
<dbReference type="PROSITE" id="PS50026">
    <property type="entry name" value="EGF_3"/>
    <property type="match status" value="1"/>
</dbReference>
<evidence type="ECO:0000256" key="9">
    <source>
        <dbReference type="ARBA" id="ARBA00022553"/>
    </source>
</evidence>
<keyword evidence="16 19" id="KW-1015">Disulfide bond</keyword>
<keyword evidence="7" id="KW-0964">Secreted</keyword>
<comment type="catalytic activity">
    <reaction evidence="1">
        <text>Selective cleavage of Arg-|-Ile bond in factor X to form factor Xa.</text>
        <dbReference type="EC" id="3.4.21.22"/>
    </reaction>
</comment>
<evidence type="ECO:0000313" key="22">
    <source>
        <dbReference type="Ensembl" id="ENSPKIP00000041171.1"/>
    </source>
</evidence>
<dbReference type="PROSITE" id="PS00022">
    <property type="entry name" value="EGF_1"/>
    <property type="match status" value="1"/>
</dbReference>
<dbReference type="SUPFAM" id="SSF57630">
    <property type="entry name" value="GLA-domain"/>
    <property type="match status" value="1"/>
</dbReference>
<keyword evidence="17" id="KW-0325">Glycoprotein</keyword>
<keyword evidence="9" id="KW-0597">Phosphoprotein</keyword>
<dbReference type="GO" id="GO:0007596">
    <property type="term" value="P:blood coagulation"/>
    <property type="evidence" value="ECO:0007669"/>
    <property type="project" value="UniProtKB-KW"/>
</dbReference>
<dbReference type="PANTHER" id="PTHR24278">
    <property type="entry name" value="COAGULATION FACTOR"/>
    <property type="match status" value="1"/>
</dbReference>
<dbReference type="Pfam" id="PF00594">
    <property type="entry name" value="Gla"/>
    <property type="match status" value="1"/>
</dbReference>
<evidence type="ECO:0000256" key="13">
    <source>
        <dbReference type="ARBA" id="ARBA00022842"/>
    </source>
</evidence>
<comment type="subcellular location">
    <subcellularLocation>
        <location evidence="3">Secreted</location>
    </subcellularLocation>
</comment>
<dbReference type="GeneTree" id="ENSGT00940000159516"/>
<dbReference type="PANTHER" id="PTHR24278:SF31">
    <property type="entry name" value="COAGULATION FACTOR IX"/>
    <property type="match status" value="1"/>
</dbReference>
<feature type="disulfide bond" evidence="19">
    <location>
        <begin position="99"/>
        <end position="108"/>
    </location>
</feature>
<dbReference type="PRINTS" id="PR00010">
    <property type="entry name" value="EGFBLOOD"/>
</dbReference>
<protein>
    <recommendedName>
        <fullName evidence="5">Coagulation factor IX</fullName>
        <ecNumber evidence="4">3.4.21.22</ecNumber>
    </recommendedName>
    <alternativeName>
        <fullName evidence="18">Christmas factor</fullName>
    </alternativeName>
</protein>
<dbReference type="InterPro" id="IPR017857">
    <property type="entry name" value="Coagulation_fac-like_Gla_dom"/>
</dbReference>
<keyword evidence="11" id="KW-0378">Hydrolase</keyword>
<dbReference type="EC" id="3.4.21.22" evidence="4"/>
<comment type="function">
    <text evidence="2">Factor IX is a vitamin K-dependent plasma protein that participates in the intrinsic pathway of blood coagulation by converting factor X to its active form in the presence of Ca(2+) ions, phospholipids, and factor VIIIa.</text>
</comment>
<dbReference type="GO" id="GO:0005509">
    <property type="term" value="F:calcium ion binding"/>
    <property type="evidence" value="ECO:0007669"/>
    <property type="project" value="InterPro"/>
</dbReference>
<dbReference type="PRINTS" id="PR00001">
    <property type="entry name" value="GLABLOOD"/>
</dbReference>
<dbReference type="PROSITE" id="PS50998">
    <property type="entry name" value="GLA_2"/>
    <property type="match status" value="1"/>
</dbReference>
<evidence type="ECO:0000256" key="11">
    <source>
        <dbReference type="ARBA" id="ARBA00022825"/>
    </source>
</evidence>
<keyword evidence="13" id="KW-0460">Magnesium</keyword>
<keyword evidence="14" id="KW-0094">Blood coagulation</keyword>
<evidence type="ECO:0000256" key="17">
    <source>
        <dbReference type="ARBA" id="ARBA00023180"/>
    </source>
</evidence>
<evidence type="ECO:0000256" key="12">
    <source>
        <dbReference type="ARBA" id="ARBA00022837"/>
    </source>
</evidence>
<evidence type="ECO:0000256" key="5">
    <source>
        <dbReference type="ARBA" id="ARBA00019454"/>
    </source>
</evidence>
<evidence type="ECO:0000256" key="18">
    <source>
        <dbReference type="ARBA" id="ARBA00031357"/>
    </source>
</evidence>
<dbReference type="PROSITE" id="PS00010">
    <property type="entry name" value="ASX_HYDROXYL"/>
    <property type="match status" value="1"/>
</dbReference>
<evidence type="ECO:0000256" key="3">
    <source>
        <dbReference type="ARBA" id="ARBA00004613"/>
    </source>
</evidence>
<reference evidence="22" key="1">
    <citation type="submission" date="2025-08" db="UniProtKB">
        <authorList>
            <consortium name="Ensembl"/>
        </authorList>
    </citation>
    <scope>IDENTIFICATION</scope>
</reference>
<dbReference type="SMART" id="SM00181">
    <property type="entry name" value="EGF"/>
    <property type="match status" value="1"/>
</dbReference>
<dbReference type="Gene3D" id="4.10.740.10">
    <property type="entry name" value="Coagulation Factor IX"/>
    <property type="match status" value="1"/>
</dbReference>
<keyword evidence="15" id="KW-0865">Zymogen</keyword>
<organism evidence="22 23">
    <name type="scientific">Paramormyrops kingsleyae</name>
    <dbReference type="NCBI Taxonomy" id="1676925"/>
    <lineage>
        <taxon>Eukaryota</taxon>
        <taxon>Metazoa</taxon>
        <taxon>Chordata</taxon>
        <taxon>Craniata</taxon>
        <taxon>Vertebrata</taxon>
        <taxon>Euteleostomi</taxon>
        <taxon>Actinopterygii</taxon>
        <taxon>Neopterygii</taxon>
        <taxon>Teleostei</taxon>
        <taxon>Osteoglossocephala</taxon>
        <taxon>Osteoglossomorpha</taxon>
        <taxon>Osteoglossiformes</taxon>
        <taxon>Mormyridae</taxon>
        <taxon>Paramormyrops</taxon>
    </lineage>
</organism>
<dbReference type="CDD" id="cd00054">
    <property type="entry name" value="EGF_CA"/>
    <property type="match status" value="1"/>
</dbReference>
<evidence type="ECO:0000256" key="4">
    <source>
        <dbReference type="ARBA" id="ARBA00012066"/>
    </source>
</evidence>
<dbReference type="InterPro" id="IPR035972">
    <property type="entry name" value="GLA-like_dom_SF"/>
</dbReference>
<dbReference type="InterPro" id="IPR000294">
    <property type="entry name" value="GLA_domain"/>
</dbReference>
<dbReference type="InterPro" id="IPR050442">
    <property type="entry name" value="Peptidase_S1_coag_factors"/>
</dbReference>
<dbReference type="SMART" id="SM00179">
    <property type="entry name" value="EGF_CA"/>
    <property type="match status" value="1"/>
</dbReference>
<evidence type="ECO:0000256" key="2">
    <source>
        <dbReference type="ARBA" id="ARBA00002741"/>
    </source>
</evidence>
<dbReference type="SMART" id="SM00069">
    <property type="entry name" value="GLA"/>
    <property type="match status" value="1"/>
</dbReference>
<comment type="caution">
    <text evidence="19">Lacks conserved residue(s) required for the propagation of feature annotation.</text>
</comment>
<feature type="domain" description="Gla" evidence="21">
    <location>
        <begin position="34"/>
        <end position="80"/>
    </location>
</feature>
<keyword evidence="12" id="KW-0106">Calcium</keyword>
<dbReference type="InterPro" id="IPR018097">
    <property type="entry name" value="EGF_Ca-bd_CS"/>
</dbReference>
<evidence type="ECO:0000256" key="19">
    <source>
        <dbReference type="PROSITE-ProRule" id="PRU00076"/>
    </source>
</evidence>
<dbReference type="STRING" id="1676925.ENSPKIP00000041171"/>